<dbReference type="EMBL" id="MTYJ01000006">
    <property type="protein sequence ID" value="OQV24626.1"/>
    <property type="molecule type" value="Genomic_DNA"/>
</dbReference>
<reference evidence="6" key="1">
    <citation type="submission" date="2017-01" db="EMBL/GenBank/DDBJ databases">
        <title>Comparative genomics of anhydrobiosis in the tardigrade Hypsibius dujardini.</title>
        <authorList>
            <person name="Yoshida Y."/>
            <person name="Koutsovoulos G."/>
            <person name="Laetsch D."/>
            <person name="Stevens L."/>
            <person name="Kumar S."/>
            <person name="Horikawa D."/>
            <person name="Ishino K."/>
            <person name="Komine S."/>
            <person name="Tomita M."/>
            <person name="Blaxter M."/>
            <person name="Arakawa K."/>
        </authorList>
    </citation>
    <scope>NUCLEOTIDE SEQUENCE [LARGE SCALE GENOMIC DNA]</scope>
    <source>
        <strain evidence="6">Z151</strain>
    </source>
</reference>
<evidence type="ECO:0000256" key="3">
    <source>
        <dbReference type="SAM" id="MobiDB-lite"/>
    </source>
</evidence>
<dbReference type="GO" id="GO:0005737">
    <property type="term" value="C:cytoplasm"/>
    <property type="evidence" value="ECO:0007669"/>
    <property type="project" value="TreeGrafter"/>
</dbReference>
<proteinExistence type="predicted"/>
<evidence type="ECO:0000259" key="4">
    <source>
        <dbReference type="PROSITE" id="PS01179"/>
    </source>
</evidence>
<dbReference type="InterPro" id="IPR011993">
    <property type="entry name" value="PH-like_dom_sf"/>
</dbReference>
<feature type="region of interest" description="Disordered" evidence="3">
    <location>
        <begin position="1"/>
        <end position="38"/>
    </location>
</feature>
<accession>A0A1W0XAR3</accession>
<dbReference type="SMART" id="SM00462">
    <property type="entry name" value="PTB"/>
    <property type="match status" value="1"/>
</dbReference>
<feature type="compositionally biased region" description="Basic residues" evidence="3">
    <location>
        <begin position="1"/>
        <end position="17"/>
    </location>
</feature>
<evidence type="ECO:0000256" key="2">
    <source>
        <dbReference type="ARBA" id="ARBA00022553"/>
    </source>
</evidence>
<dbReference type="Pfam" id="PF06311">
    <property type="entry name" value="NumbF"/>
    <property type="match status" value="1"/>
</dbReference>
<dbReference type="PROSITE" id="PS01179">
    <property type="entry name" value="PID"/>
    <property type="match status" value="1"/>
</dbReference>
<feature type="region of interest" description="Disordered" evidence="3">
    <location>
        <begin position="208"/>
        <end position="291"/>
    </location>
</feature>
<dbReference type="PANTHER" id="PTHR47368:SF2">
    <property type="entry name" value="PID DOMAIN-CONTAINING PROTEIN"/>
    <property type="match status" value="1"/>
</dbReference>
<dbReference type="SUPFAM" id="SSF50729">
    <property type="entry name" value="PH domain-like"/>
    <property type="match status" value="1"/>
</dbReference>
<gene>
    <name evidence="5" type="ORF">BV898_01685</name>
</gene>
<feature type="region of interest" description="Disordered" evidence="3">
    <location>
        <begin position="171"/>
        <end position="190"/>
    </location>
</feature>
<keyword evidence="6" id="KW-1185">Reference proteome</keyword>
<feature type="domain" description="PID" evidence="4">
    <location>
        <begin position="47"/>
        <end position="175"/>
    </location>
</feature>
<dbReference type="InterPro" id="IPR010449">
    <property type="entry name" value="Numb_domain"/>
</dbReference>
<evidence type="ECO:0000313" key="6">
    <source>
        <dbReference type="Proteomes" id="UP000192578"/>
    </source>
</evidence>
<keyword evidence="2" id="KW-0597">Phosphoprotein</keyword>
<dbReference type="InterPro" id="IPR006020">
    <property type="entry name" value="PTB/PI_dom"/>
</dbReference>
<dbReference type="Pfam" id="PF00640">
    <property type="entry name" value="PID"/>
    <property type="match status" value="1"/>
</dbReference>
<feature type="compositionally biased region" description="Low complexity" evidence="3">
    <location>
        <begin position="18"/>
        <end position="33"/>
    </location>
</feature>
<feature type="region of interest" description="Disordered" evidence="3">
    <location>
        <begin position="317"/>
        <end position="348"/>
    </location>
</feature>
<feature type="compositionally biased region" description="Basic and acidic residues" evidence="3">
    <location>
        <begin position="317"/>
        <end position="328"/>
    </location>
</feature>
<protein>
    <submittedName>
        <fullName evidence="5">Protein numb</fullName>
    </submittedName>
</protein>
<organism evidence="5 6">
    <name type="scientific">Hypsibius exemplaris</name>
    <name type="common">Freshwater tardigrade</name>
    <dbReference type="NCBI Taxonomy" id="2072580"/>
    <lineage>
        <taxon>Eukaryota</taxon>
        <taxon>Metazoa</taxon>
        <taxon>Ecdysozoa</taxon>
        <taxon>Tardigrada</taxon>
        <taxon>Eutardigrada</taxon>
        <taxon>Parachela</taxon>
        <taxon>Hypsibioidea</taxon>
        <taxon>Hypsibiidae</taxon>
        <taxon>Hypsibius</taxon>
    </lineage>
</organism>
<evidence type="ECO:0000256" key="1">
    <source>
        <dbReference type="ARBA" id="ARBA00022473"/>
    </source>
</evidence>
<feature type="compositionally biased region" description="Polar residues" evidence="3">
    <location>
        <begin position="241"/>
        <end position="251"/>
    </location>
</feature>
<dbReference type="Proteomes" id="UP000192578">
    <property type="component" value="Unassembled WGS sequence"/>
</dbReference>
<feature type="region of interest" description="Disordered" evidence="3">
    <location>
        <begin position="399"/>
        <end position="487"/>
    </location>
</feature>
<dbReference type="Gene3D" id="2.30.29.30">
    <property type="entry name" value="Pleckstrin-homology domain (PH domain)/Phosphotyrosine-binding domain (PTB)"/>
    <property type="match status" value="1"/>
</dbReference>
<dbReference type="AlphaFoldDB" id="A0A1W0XAR3"/>
<feature type="compositionally biased region" description="Polar residues" evidence="3">
    <location>
        <begin position="399"/>
        <end position="438"/>
    </location>
</feature>
<dbReference type="InterPro" id="IPR016698">
    <property type="entry name" value="Numb/numb-like"/>
</dbReference>
<feature type="compositionally biased region" description="Low complexity" evidence="3">
    <location>
        <begin position="227"/>
        <end position="240"/>
    </location>
</feature>
<comment type="caution">
    <text evidence="5">The sequence shown here is derived from an EMBL/GenBank/DDBJ whole genome shotgun (WGS) entry which is preliminary data.</text>
</comment>
<dbReference type="CDD" id="cd01268">
    <property type="entry name" value="PTB_Numb"/>
    <property type="match status" value="1"/>
</dbReference>
<dbReference type="PANTHER" id="PTHR47368">
    <property type="entry name" value="NUMB"/>
    <property type="match status" value="1"/>
</dbReference>
<feature type="compositionally biased region" description="Basic and acidic residues" evidence="3">
    <location>
        <begin position="444"/>
        <end position="460"/>
    </location>
</feature>
<evidence type="ECO:0000313" key="5">
    <source>
        <dbReference type="EMBL" id="OQV24626.1"/>
    </source>
</evidence>
<sequence>MDRLRRSIRQSFRRSKKSPSLASPGESSSSSQPTQWQGDESAVRAASCSFQVKYLGSVEVFESRGMQICEEALKQLRGSGRKSQRAILHISGDGLRVVDATSSQLILDQTIEKVSFCAPDRNHDRGFSYICREGATRRWLCHGFVAVRESGERLSHAVGCAFQICLEKKQKRDRESSQPTSSTLPHSNTEMATVHSPTHAFLTPVRSASSAPLTGHNGNGFHQQHATTPSSLSSTASSTSFIRQSTRTSSIAERMKNPQEYKASSPPPAPNTNIVNPHARDRPHVTQQMLQRQQSLRAFSTLNSATPFKRNMSLQTREEPEFLTDGKWRPGQTPASSGGDAPSLPAERHFPRTNYVNSNVPTWEDGSPILDSDVLSEEAEESMDEVSRLCQQMSFDLSTMTAGHQQQHYQNGDHFQSNGRANSSGGPSSYNLPKSVSLTFPPAPERKSESAREARERFAERSPFTRTVHPPSVNGQLTNGGAGGHRVNPVALQQQKQATVTVDWNDPFNADWVSVQKNSGASTNPFLV</sequence>
<feature type="compositionally biased region" description="Polar residues" evidence="3">
    <location>
        <begin position="177"/>
        <end position="190"/>
    </location>
</feature>
<dbReference type="OrthoDB" id="10070446at2759"/>
<keyword evidence="1" id="KW-0217">Developmental protein</keyword>
<name>A0A1W0XAR3_HYPEX</name>